<evidence type="ECO:0000313" key="2">
    <source>
        <dbReference type="Proteomes" id="UP001177260"/>
    </source>
</evidence>
<keyword evidence="2" id="KW-1185">Reference proteome</keyword>
<dbReference type="Proteomes" id="UP001177260">
    <property type="component" value="Unassembled WGS sequence"/>
</dbReference>
<organism evidence="1 2">
    <name type="scientific">Aspergillus melleus</name>
    <dbReference type="NCBI Taxonomy" id="138277"/>
    <lineage>
        <taxon>Eukaryota</taxon>
        <taxon>Fungi</taxon>
        <taxon>Dikarya</taxon>
        <taxon>Ascomycota</taxon>
        <taxon>Pezizomycotina</taxon>
        <taxon>Eurotiomycetes</taxon>
        <taxon>Eurotiomycetidae</taxon>
        <taxon>Eurotiales</taxon>
        <taxon>Aspergillaceae</taxon>
        <taxon>Aspergillus</taxon>
        <taxon>Aspergillus subgen. Circumdati</taxon>
    </lineage>
</organism>
<name>A0ACC3BHK9_9EURO</name>
<dbReference type="EMBL" id="JAOPJF010000002">
    <property type="protein sequence ID" value="KAK1149997.1"/>
    <property type="molecule type" value="Genomic_DNA"/>
</dbReference>
<accession>A0ACC3BHK9</accession>
<reference evidence="1 2" key="1">
    <citation type="journal article" date="2023" name="ACS Omega">
        <title>Identification of the Neoaspergillic Acid Biosynthesis Gene Cluster by Establishing an In Vitro CRISPR-Ribonucleoprotein Genetic System in Aspergillus melleus.</title>
        <authorList>
            <person name="Yuan B."/>
            <person name="Grau M.F."/>
            <person name="Murata R.M."/>
            <person name="Torok T."/>
            <person name="Venkateswaran K."/>
            <person name="Stajich J.E."/>
            <person name="Wang C.C.C."/>
        </authorList>
    </citation>
    <scope>NUCLEOTIDE SEQUENCE [LARGE SCALE GENOMIC DNA]</scope>
    <source>
        <strain evidence="1 2">IMV 1140</strain>
    </source>
</reference>
<protein>
    <submittedName>
        <fullName evidence="1">Uncharacterized protein</fullName>
    </submittedName>
</protein>
<gene>
    <name evidence="1" type="ORF">N8T08_003555</name>
</gene>
<proteinExistence type="predicted"/>
<comment type="caution">
    <text evidence="1">The sequence shown here is derived from an EMBL/GenBank/DDBJ whole genome shotgun (WGS) entry which is preliminary data.</text>
</comment>
<evidence type="ECO:0000313" key="1">
    <source>
        <dbReference type="EMBL" id="KAK1149997.1"/>
    </source>
</evidence>
<sequence length="296" mass="32324">MASTTEIPSTAGGFMQPSLPSPAPSSSTATPSILPKQRSHPLRPGSTKETTVINHVDRVILTINRRHAKKFSSAYEDPTQSGSSQFERGYESFQEVAKDIEGLVDVLWVSGTPSLQIPYLISLAVLINTYLPDYPFTPKPTFRLLRKLDTVFASLLTGEDADSGTPLSGFETRRNVVSMTEKVRIKSIAETCRVTVVEARETVDELADEDDDSDDDDELEMEDVYGTRGASNPNPNSNADADVYADAPGRWEMETARVYEKTIQLLGDELGKAGEFCDENMAMGDEVEGGEGGCQI</sequence>